<dbReference type="Gene3D" id="3.30.1360.10">
    <property type="entry name" value="RNA polymerase, RBP11-like subunit"/>
    <property type="match status" value="1"/>
</dbReference>
<keyword evidence="1" id="KW-0240">DNA-directed RNA polymerase</keyword>
<feature type="domain" description="DNA-directed RNA polymerase RBP11-like dimerisation" evidence="4">
    <location>
        <begin position="326"/>
        <end position="398"/>
    </location>
</feature>
<dbReference type="InterPro" id="IPR009025">
    <property type="entry name" value="RBP11-like_dimer"/>
</dbReference>
<feature type="region of interest" description="Disordered" evidence="3">
    <location>
        <begin position="403"/>
        <end position="460"/>
    </location>
</feature>
<dbReference type="Pfam" id="PF13656">
    <property type="entry name" value="RNA_pol_L_2"/>
    <property type="match status" value="1"/>
</dbReference>
<evidence type="ECO:0000259" key="4">
    <source>
        <dbReference type="Pfam" id="PF13656"/>
    </source>
</evidence>
<dbReference type="GO" id="GO:0006351">
    <property type="term" value="P:DNA-templated transcription"/>
    <property type="evidence" value="ECO:0007669"/>
    <property type="project" value="InterPro"/>
</dbReference>
<feature type="compositionally biased region" description="Low complexity" evidence="3">
    <location>
        <begin position="408"/>
        <end position="434"/>
    </location>
</feature>
<keyword evidence="6" id="KW-1185">Reference proteome</keyword>
<accession>A0A5K0U872</accession>
<keyword evidence="2" id="KW-0804">Transcription</keyword>
<dbReference type="EMBL" id="UPSH01000001">
    <property type="protein sequence ID" value="VBB18299.1"/>
    <property type="molecule type" value="Genomic_DNA"/>
</dbReference>
<comment type="caution">
    <text evidence="5">The sequence shown here is derived from an EMBL/GenBank/DDBJ whole genome shotgun (WGS) entry which is preliminary data.</text>
</comment>
<organism evidence="5 6">
    <name type="scientific">Yasminevirus sp. GU-2018</name>
    <dbReference type="NCBI Taxonomy" id="2420051"/>
    <lineage>
        <taxon>Viruses</taxon>
        <taxon>Varidnaviria</taxon>
        <taxon>Bamfordvirae</taxon>
        <taxon>Nucleocytoviricota</taxon>
        <taxon>Megaviricetes</taxon>
        <taxon>Imitervirales</taxon>
        <taxon>Mimiviridae</taxon>
        <taxon>Klosneuvirinae</taxon>
        <taxon>Yasminevirus</taxon>
        <taxon>Yasminevirus saudimassiliense</taxon>
    </lineage>
</organism>
<evidence type="ECO:0000313" key="5">
    <source>
        <dbReference type="EMBL" id="VBB18299.1"/>
    </source>
</evidence>
<evidence type="ECO:0000256" key="1">
    <source>
        <dbReference type="ARBA" id="ARBA00022478"/>
    </source>
</evidence>
<evidence type="ECO:0000313" key="6">
    <source>
        <dbReference type="Proteomes" id="UP000594342"/>
    </source>
</evidence>
<evidence type="ECO:0000256" key="2">
    <source>
        <dbReference type="ARBA" id="ARBA00023163"/>
    </source>
</evidence>
<protein>
    <submittedName>
        <fullName evidence="5">DNA-dependent RNA polymerase 2 subunit Rpb3</fullName>
    </submittedName>
</protein>
<dbReference type="InterPro" id="IPR036603">
    <property type="entry name" value="RBP11-like"/>
</dbReference>
<reference evidence="5 6" key="1">
    <citation type="submission" date="2018-10" db="EMBL/GenBank/DDBJ databases">
        <authorList>
            <consortium name="IHU Genomes"/>
        </authorList>
    </citation>
    <scope>NUCLEOTIDE SEQUENCE [LARGE SCALE GENOMIC DNA]</scope>
    <source>
        <strain evidence="5 6">A1</strain>
    </source>
</reference>
<gene>
    <name evidence="5" type="ORF">YASMINEVIRUS_762</name>
</gene>
<dbReference type="GO" id="GO:0046983">
    <property type="term" value="F:protein dimerization activity"/>
    <property type="evidence" value="ECO:0007669"/>
    <property type="project" value="InterPro"/>
</dbReference>
<evidence type="ECO:0000256" key="3">
    <source>
        <dbReference type="SAM" id="MobiDB-lite"/>
    </source>
</evidence>
<dbReference type="SUPFAM" id="SSF55257">
    <property type="entry name" value="RBP11-like subunits of RNA polymerase"/>
    <property type="match status" value="1"/>
</dbReference>
<name>A0A5K0U872_9VIRU</name>
<dbReference type="GO" id="GO:0000428">
    <property type="term" value="C:DNA-directed RNA polymerase complex"/>
    <property type="evidence" value="ECO:0007669"/>
    <property type="project" value="UniProtKB-KW"/>
</dbReference>
<dbReference type="Proteomes" id="UP000594342">
    <property type="component" value="Unassembled WGS sequence"/>
</dbReference>
<sequence length="460" mass="52576">MYSNDINSADTNASTGIDTNAGTVTKANHNCSLIFYYVILLNKIEKNIVNYISRYDTKHLYTVNMSDLDLKVELRSYRPHDAIKRGQLELNCSGEDCNEQFINGLGRIAVERLPMYAYAKGLIKIERINPESGYHDSVPFNHDMMRMRLENTPVMNVDPGFAILHERFWKNVDYRSPDRPVHENEKRIEVYIDSRNTAPEGDSESILHVTTNDIKVYIDDEPAEIYDKEYPLLIISLKPKEAFKCSMRAVLGVGVNHTCWDACSNFCFDQETDPDVTIAKFQSASQFDEFVLIDRAIEYYRTRANLLKDEIHRMYLLEKEPTERFQIEIMDEDHTMGEPINYELQSHPDIHKSSNSKPDHLMKKIVLDIVAYDKDKLLNAILESMDNLIAKIDKFEEEFNKIERPDGSSKGSSGSKKASSKTTSKTTTKSGSKSAETKQDIKSVRPSKTPAQKPGTKGKK</sequence>
<proteinExistence type="predicted"/>